<evidence type="ECO:0000256" key="1">
    <source>
        <dbReference type="SAM" id="MobiDB-lite"/>
    </source>
</evidence>
<feature type="region of interest" description="Disordered" evidence="1">
    <location>
        <begin position="1"/>
        <end position="94"/>
    </location>
</feature>
<accession>A0A2G9G594</accession>
<reference evidence="3" key="1">
    <citation type="journal article" date="2018" name="Gigascience">
        <title>Genome assembly of the Pink Ipe (Handroanthus impetiginosus, Bignoniaceae), a highly valued, ecologically keystone Neotropical timber forest tree.</title>
        <authorList>
            <person name="Silva-Junior O.B."/>
            <person name="Grattapaglia D."/>
            <person name="Novaes E."/>
            <person name="Collevatti R.G."/>
        </authorList>
    </citation>
    <scope>NUCLEOTIDE SEQUENCE [LARGE SCALE GENOMIC DNA]</scope>
    <source>
        <strain evidence="3">cv. UFG-1</strain>
    </source>
</reference>
<dbReference type="PANTHER" id="PTHR36410:SF1">
    <property type="entry name" value="EXPRESSED PROTEIN"/>
    <property type="match status" value="1"/>
</dbReference>
<name>A0A2G9G594_9LAMI</name>
<dbReference type="EMBL" id="NKXS01006953">
    <property type="protein sequence ID" value="PIN00467.1"/>
    <property type="molecule type" value="Genomic_DNA"/>
</dbReference>
<comment type="caution">
    <text evidence="2">The sequence shown here is derived from an EMBL/GenBank/DDBJ whole genome shotgun (WGS) entry which is preliminary data.</text>
</comment>
<sequence length="156" mass="17351">MLNSLRALRAQPSHLARQASRVRFAQAVSGPSQPDTSEKMEQKEEQEINSGRKTKSLPGGGYATRSDEQGYGAVHGGNQSIPDEDEDKIIHGNAPGKYNMIAAKRVREVNENRRDQNDSWLASLIDNILRLFVSDLASVMGQFTSERWVLCLVQIL</sequence>
<evidence type="ECO:0000313" key="2">
    <source>
        <dbReference type="EMBL" id="PIN00467.1"/>
    </source>
</evidence>
<protein>
    <submittedName>
        <fullName evidence="2">Uncharacterized protein</fullName>
    </submittedName>
</protein>
<dbReference type="Proteomes" id="UP000231279">
    <property type="component" value="Unassembled WGS sequence"/>
</dbReference>
<evidence type="ECO:0000313" key="3">
    <source>
        <dbReference type="Proteomes" id="UP000231279"/>
    </source>
</evidence>
<dbReference type="OrthoDB" id="1702799at2759"/>
<keyword evidence="3" id="KW-1185">Reference proteome</keyword>
<dbReference type="PANTHER" id="PTHR36410">
    <property type="entry name" value="EXPRESSED PROTEIN"/>
    <property type="match status" value="1"/>
</dbReference>
<organism evidence="2 3">
    <name type="scientific">Handroanthus impetiginosus</name>
    <dbReference type="NCBI Taxonomy" id="429701"/>
    <lineage>
        <taxon>Eukaryota</taxon>
        <taxon>Viridiplantae</taxon>
        <taxon>Streptophyta</taxon>
        <taxon>Embryophyta</taxon>
        <taxon>Tracheophyta</taxon>
        <taxon>Spermatophyta</taxon>
        <taxon>Magnoliopsida</taxon>
        <taxon>eudicotyledons</taxon>
        <taxon>Gunneridae</taxon>
        <taxon>Pentapetalae</taxon>
        <taxon>asterids</taxon>
        <taxon>lamiids</taxon>
        <taxon>Lamiales</taxon>
        <taxon>Bignoniaceae</taxon>
        <taxon>Crescentiina</taxon>
        <taxon>Tabebuia alliance</taxon>
        <taxon>Handroanthus</taxon>
    </lineage>
</organism>
<gene>
    <name evidence="2" type="ORF">CDL12_27029</name>
</gene>
<dbReference type="AlphaFoldDB" id="A0A2G9G594"/>
<feature type="compositionally biased region" description="Basic and acidic residues" evidence="1">
    <location>
        <begin position="36"/>
        <end position="46"/>
    </location>
</feature>
<proteinExistence type="predicted"/>